<dbReference type="Pfam" id="PF00046">
    <property type="entry name" value="Homeodomain"/>
    <property type="match status" value="1"/>
</dbReference>
<dbReference type="PRINTS" id="PR00031">
    <property type="entry name" value="HTHREPRESSR"/>
</dbReference>
<evidence type="ECO:0000256" key="2">
    <source>
        <dbReference type="ARBA" id="ARBA00023015"/>
    </source>
</evidence>
<dbReference type="PROSITE" id="PS00027">
    <property type="entry name" value="HOMEOBOX_1"/>
    <property type="match status" value="1"/>
</dbReference>
<accession>A0ABP1B385</accession>
<comment type="similarity">
    <text evidence="7">Belongs to the HD-ZIP homeobox family. Class I subfamily.</text>
</comment>
<dbReference type="InterPro" id="IPR001356">
    <property type="entry name" value="HD"/>
</dbReference>
<evidence type="ECO:0000259" key="12">
    <source>
        <dbReference type="PROSITE" id="PS50071"/>
    </source>
</evidence>
<keyword evidence="6 8" id="KW-0539">Nucleus</keyword>
<dbReference type="InterPro" id="IPR003106">
    <property type="entry name" value="Leu_zip_homeo"/>
</dbReference>
<organism evidence="13 14">
    <name type="scientific">Sphagnum jensenii</name>
    <dbReference type="NCBI Taxonomy" id="128206"/>
    <lineage>
        <taxon>Eukaryota</taxon>
        <taxon>Viridiplantae</taxon>
        <taxon>Streptophyta</taxon>
        <taxon>Embryophyta</taxon>
        <taxon>Bryophyta</taxon>
        <taxon>Sphagnophytina</taxon>
        <taxon>Sphagnopsida</taxon>
        <taxon>Sphagnales</taxon>
        <taxon>Sphagnaceae</taxon>
        <taxon>Sphagnum</taxon>
    </lineage>
</organism>
<feature type="coiled-coil region" evidence="10">
    <location>
        <begin position="133"/>
        <end position="174"/>
    </location>
</feature>
<evidence type="ECO:0000256" key="9">
    <source>
        <dbReference type="RuleBase" id="RU000682"/>
    </source>
</evidence>
<reference evidence="13" key="1">
    <citation type="submission" date="2024-03" db="EMBL/GenBank/DDBJ databases">
        <authorList>
            <consortium name="ELIXIR-Norway"/>
            <consortium name="Elixir Norway"/>
        </authorList>
    </citation>
    <scope>NUCLEOTIDE SEQUENCE</scope>
</reference>
<evidence type="ECO:0000256" key="10">
    <source>
        <dbReference type="SAM" id="Coils"/>
    </source>
</evidence>
<feature type="domain" description="Homeobox" evidence="12">
    <location>
        <begin position="74"/>
        <end position="134"/>
    </location>
</feature>
<keyword evidence="4 8" id="KW-0371">Homeobox</keyword>
<dbReference type="InterPro" id="IPR000047">
    <property type="entry name" value="HTH_motif"/>
</dbReference>
<feature type="compositionally biased region" description="Polar residues" evidence="11">
    <location>
        <begin position="182"/>
        <end position="196"/>
    </location>
</feature>
<dbReference type="PANTHER" id="PTHR24326:SF606">
    <property type="entry name" value="HOMEOBOX-LEUCINE ZIPPER PROTEIN ATHB-54"/>
    <property type="match status" value="1"/>
</dbReference>
<dbReference type="InterPro" id="IPR017970">
    <property type="entry name" value="Homeobox_CS"/>
</dbReference>
<evidence type="ECO:0000256" key="7">
    <source>
        <dbReference type="ARBA" id="ARBA00025748"/>
    </source>
</evidence>
<proteinExistence type="inferred from homology"/>
<evidence type="ECO:0000256" key="1">
    <source>
        <dbReference type="ARBA" id="ARBA00004123"/>
    </source>
</evidence>
<keyword evidence="10" id="KW-0175">Coiled coil</keyword>
<dbReference type="SMART" id="SM00389">
    <property type="entry name" value="HOX"/>
    <property type="match status" value="1"/>
</dbReference>
<dbReference type="SUPFAM" id="SSF46689">
    <property type="entry name" value="Homeodomain-like"/>
    <property type="match status" value="1"/>
</dbReference>
<evidence type="ECO:0000256" key="11">
    <source>
        <dbReference type="SAM" id="MobiDB-lite"/>
    </source>
</evidence>
<evidence type="ECO:0000256" key="3">
    <source>
        <dbReference type="ARBA" id="ARBA00023125"/>
    </source>
</evidence>
<name>A0ABP1B385_9BRYO</name>
<evidence type="ECO:0000313" key="14">
    <source>
        <dbReference type="Proteomes" id="UP001497522"/>
    </source>
</evidence>
<keyword evidence="2" id="KW-0805">Transcription regulation</keyword>
<comment type="subcellular location">
    <subcellularLocation>
        <location evidence="1 8 9">Nucleus</location>
    </subcellularLocation>
</comment>
<evidence type="ECO:0000256" key="4">
    <source>
        <dbReference type="ARBA" id="ARBA00023155"/>
    </source>
</evidence>
<evidence type="ECO:0000256" key="5">
    <source>
        <dbReference type="ARBA" id="ARBA00023163"/>
    </source>
</evidence>
<feature type="region of interest" description="Disordered" evidence="11">
    <location>
        <begin position="182"/>
        <end position="207"/>
    </location>
</feature>
<dbReference type="InterPro" id="IPR045224">
    <property type="entry name" value="HDZip_class_I_plant"/>
</dbReference>
<keyword evidence="14" id="KW-1185">Reference proteome</keyword>
<keyword evidence="3 8" id="KW-0238">DNA-binding</keyword>
<feature type="DNA-binding region" description="Homeobox" evidence="8">
    <location>
        <begin position="76"/>
        <end position="135"/>
    </location>
</feature>
<dbReference type="PANTHER" id="PTHR24326">
    <property type="entry name" value="HOMEOBOX-LEUCINE ZIPPER PROTEIN"/>
    <property type="match status" value="1"/>
</dbReference>
<dbReference type="CDD" id="cd00086">
    <property type="entry name" value="homeodomain"/>
    <property type="match status" value="1"/>
</dbReference>
<evidence type="ECO:0000256" key="6">
    <source>
        <dbReference type="ARBA" id="ARBA00023242"/>
    </source>
</evidence>
<evidence type="ECO:0000256" key="8">
    <source>
        <dbReference type="PROSITE-ProRule" id="PRU00108"/>
    </source>
</evidence>
<dbReference type="Pfam" id="PF02183">
    <property type="entry name" value="HALZ"/>
    <property type="match status" value="1"/>
</dbReference>
<evidence type="ECO:0000313" key="13">
    <source>
        <dbReference type="EMBL" id="CAK9869536.1"/>
    </source>
</evidence>
<dbReference type="Gene3D" id="1.10.10.60">
    <property type="entry name" value="Homeodomain-like"/>
    <property type="match status" value="1"/>
</dbReference>
<dbReference type="Proteomes" id="UP001497522">
    <property type="component" value="Chromosome 19"/>
</dbReference>
<sequence>MAATSAMMRGFGAHENVFPQSFMRNAAESSDPGDSLVAMLASSCSNMVDEEYGATAAGADELQFMCSSPSSSNNIVESKKRRLTFEQVRSLETNFELDNKLEPERKMQLAMELGLQPRQVAVWFQNRRARWKTKQLERDYEVLSLDYSRLKAQFESIVQEKESLKTEIMVLEQLDHEEQSTSCTADQDSCSNSSEILNRDSPGTTTTKTTIHTSLNMLLPPPSQLVVMLTPDQGNSCSPGLHNIFTAPPAAAVDKISTFTVPDPLADHSCNNFFLSQLDVEKATAAAASGAVCNSMLWWDTWS</sequence>
<gene>
    <name evidence="13" type="ORF">CSSPJE1EN2_LOCUS12294</name>
</gene>
<keyword evidence="5" id="KW-0804">Transcription</keyword>
<dbReference type="PROSITE" id="PS50071">
    <property type="entry name" value="HOMEOBOX_2"/>
    <property type="match status" value="1"/>
</dbReference>
<dbReference type="InterPro" id="IPR009057">
    <property type="entry name" value="Homeodomain-like_sf"/>
</dbReference>
<dbReference type="EMBL" id="OZ023720">
    <property type="protein sequence ID" value="CAK9869536.1"/>
    <property type="molecule type" value="Genomic_DNA"/>
</dbReference>
<protein>
    <recommendedName>
        <fullName evidence="12">Homeobox domain-containing protein</fullName>
    </recommendedName>
</protein>